<dbReference type="Pfam" id="PF14016">
    <property type="entry name" value="DUF4232"/>
    <property type="match status" value="1"/>
</dbReference>
<gene>
    <name evidence="3" type="ORF">E7Y31_07765</name>
</gene>
<feature type="region of interest" description="Disordered" evidence="1">
    <location>
        <begin position="1"/>
        <end position="25"/>
    </location>
</feature>
<dbReference type="AlphaFoldDB" id="A0A4S5ERJ8"/>
<dbReference type="EMBL" id="SSXH01000131">
    <property type="protein sequence ID" value="THJ75054.1"/>
    <property type="molecule type" value="Genomic_DNA"/>
</dbReference>
<accession>A0A4S5ERJ8</accession>
<dbReference type="OrthoDB" id="3268346at2"/>
<dbReference type="Proteomes" id="UP000305282">
    <property type="component" value="Unassembled WGS sequence"/>
</dbReference>
<protein>
    <submittedName>
        <fullName evidence="3">DUF4232 domain-containing protein</fullName>
    </submittedName>
</protein>
<feature type="domain" description="DUF4232" evidence="2">
    <location>
        <begin position="54"/>
        <end position="188"/>
    </location>
</feature>
<evidence type="ECO:0000313" key="3">
    <source>
        <dbReference type="EMBL" id="THJ75054.1"/>
    </source>
</evidence>
<dbReference type="InterPro" id="IPR025326">
    <property type="entry name" value="DUF4232"/>
</dbReference>
<evidence type="ECO:0000313" key="4">
    <source>
        <dbReference type="Proteomes" id="UP000305282"/>
    </source>
</evidence>
<name>A0A4S5ERJ8_9ACTN</name>
<dbReference type="RefSeq" id="WP_136447576.1">
    <property type="nucleotide sequence ID" value="NZ_SSXH01000131.1"/>
</dbReference>
<evidence type="ECO:0000256" key="1">
    <source>
        <dbReference type="SAM" id="MobiDB-lite"/>
    </source>
</evidence>
<reference evidence="3 4" key="1">
    <citation type="submission" date="2019-04" db="EMBL/GenBank/DDBJ databases">
        <title>Draft genome sequences for three unisolated Alnus-infective Frankia Sp+ strains, AgTrS, AiOr and AvVan, the first sequenced Frankia strains able to sporulate in-planta.</title>
        <authorList>
            <person name="Bethencourt L."/>
            <person name="Vautrin F."/>
            <person name="Taib N."/>
            <person name="Dubost A."/>
            <person name="Castro-Garcia L."/>
            <person name="Imbaud O."/>
            <person name="Abrouk D."/>
            <person name="Fournier P."/>
            <person name="Briolay J."/>
            <person name="Nguyen A."/>
            <person name="Normand P."/>
            <person name="Fernandez M.P."/>
            <person name="Brochier-Armanet C."/>
            <person name="Herrera-Belaroussi A."/>
        </authorList>
    </citation>
    <scope>NUCLEOTIDE SEQUENCE [LARGE SCALE GENOMIC DNA]</scope>
    <source>
        <strain evidence="3 4">AvVan</strain>
    </source>
</reference>
<proteinExistence type="predicted"/>
<comment type="caution">
    <text evidence="3">The sequence shown here is derived from an EMBL/GenBank/DDBJ whole genome shotgun (WGS) entry which is preliminary data.</text>
</comment>
<organism evidence="3 4">
    <name type="scientific">Candidatus Frankia alpina</name>
    <dbReference type="NCBI Taxonomy" id="2699483"/>
    <lineage>
        <taxon>Bacteria</taxon>
        <taxon>Bacillati</taxon>
        <taxon>Actinomycetota</taxon>
        <taxon>Actinomycetes</taxon>
        <taxon>Frankiales</taxon>
        <taxon>Frankiaceae</taxon>
        <taxon>Frankia</taxon>
    </lineage>
</organism>
<evidence type="ECO:0000259" key="2">
    <source>
        <dbReference type="Pfam" id="PF14016"/>
    </source>
</evidence>
<sequence length="190" mass="18481">MGAKAPATVIVPRGGPPAGWSATPTPIRTPTTATATPASTVPAAGVTAPAGGLCPTSQLAVRSAGGEGAAGSTYENLVLTNIGTTSCAVRGFPGVSYLDAAGRQVGAAAVRSGPAGSTVRLAPGALATATLRTVHPGIQEGCTEPGQSTPVAALRIFPPANTTALRLTLPGVSACSSPTVQQLSVAAFTR</sequence>
<keyword evidence="4" id="KW-1185">Reference proteome</keyword>